<name>A0ACB0Y417_MELEN</name>
<organism evidence="1 2">
    <name type="scientific">Meloidogyne enterolobii</name>
    <name type="common">Root-knot nematode worm</name>
    <name type="synonym">Meloidogyne mayaguensis</name>
    <dbReference type="NCBI Taxonomy" id="390850"/>
    <lineage>
        <taxon>Eukaryota</taxon>
        <taxon>Metazoa</taxon>
        <taxon>Ecdysozoa</taxon>
        <taxon>Nematoda</taxon>
        <taxon>Chromadorea</taxon>
        <taxon>Rhabditida</taxon>
        <taxon>Tylenchina</taxon>
        <taxon>Tylenchomorpha</taxon>
        <taxon>Tylenchoidea</taxon>
        <taxon>Meloidogynidae</taxon>
        <taxon>Meloidogyninae</taxon>
        <taxon>Meloidogyne</taxon>
    </lineage>
</organism>
<sequence length="218" mass="24988">MLKEQNDRPMNVSIGQMQDPALEQIKKLLPLLQTSSNENRTVTESPQKTFRQNITTPKLTPLEEVTELNEDDLSMHTAEEESPDSNEKSEPKKTTIKEKTKEIFENMKQENLDKYDVSTDGKILSKKGGKEIQGSNAQKSIECILRTGISGKLRWGELTPPGTSVLENKLKSDNKIWPLIEKAREHCTPKRTYSKQKRKIPESKEIAESKWRLPAEWK</sequence>
<proteinExistence type="predicted"/>
<evidence type="ECO:0000313" key="2">
    <source>
        <dbReference type="Proteomes" id="UP001497535"/>
    </source>
</evidence>
<accession>A0ACB0Y417</accession>
<dbReference type="Proteomes" id="UP001497535">
    <property type="component" value="Unassembled WGS sequence"/>
</dbReference>
<reference evidence="1" key="1">
    <citation type="submission" date="2023-11" db="EMBL/GenBank/DDBJ databases">
        <authorList>
            <person name="Poullet M."/>
        </authorList>
    </citation>
    <scope>NUCLEOTIDE SEQUENCE</scope>
    <source>
        <strain evidence="1">E1834</strain>
    </source>
</reference>
<gene>
    <name evidence="1" type="ORF">MENTE1834_LOCUS7369</name>
</gene>
<evidence type="ECO:0000313" key="1">
    <source>
        <dbReference type="EMBL" id="CAK5030938.1"/>
    </source>
</evidence>
<protein>
    <submittedName>
        <fullName evidence="1">Uncharacterized protein</fullName>
    </submittedName>
</protein>
<keyword evidence="2" id="KW-1185">Reference proteome</keyword>
<comment type="caution">
    <text evidence="1">The sequence shown here is derived from an EMBL/GenBank/DDBJ whole genome shotgun (WGS) entry which is preliminary data.</text>
</comment>
<dbReference type="EMBL" id="CAVMJV010000005">
    <property type="protein sequence ID" value="CAK5030938.1"/>
    <property type="molecule type" value="Genomic_DNA"/>
</dbReference>